<evidence type="ECO:0000259" key="20">
    <source>
        <dbReference type="PROSITE" id="PS50042"/>
    </source>
</evidence>
<evidence type="ECO:0000256" key="1">
    <source>
        <dbReference type="ARBA" id="ARBA00004651"/>
    </source>
</evidence>
<dbReference type="FunFam" id="1.10.287.70:FF:000181">
    <property type="entry name" value="Cyclic nucleotide-gated potassium channel mll3241"/>
    <property type="match status" value="1"/>
</dbReference>
<evidence type="ECO:0000256" key="5">
    <source>
        <dbReference type="ARBA" id="ARBA00022538"/>
    </source>
</evidence>
<dbReference type="PROSITE" id="PS50042">
    <property type="entry name" value="CNMP_BINDING_3"/>
    <property type="match status" value="1"/>
</dbReference>
<dbReference type="GO" id="GO:0005249">
    <property type="term" value="F:voltage-gated potassium channel activity"/>
    <property type="evidence" value="ECO:0007669"/>
    <property type="project" value="InterPro"/>
</dbReference>
<reference evidence="23" key="1">
    <citation type="submission" date="2018-10" db="EMBL/GenBank/DDBJ databases">
        <authorList>
            <person name="Peiro R."/>
            <person name="Begona"/>
            <person name="Cbmso G."/>
            <person name="Lopez M."/>
            <person name="Gonzalez S."/>
            <person name="Sacristan E."/>
            <person name="Castillo E."/>
        </authorList>
    </citation>
    <scope>NUCLEOTIDE SEQUENCE [LARGE SCALE GENOMIC DNA]</scope>
</reference>
<protein>
    <submittedName>
        <fullName evidence="21">Cyclic nucleotide-binding domain-containing protein</fullName>
    </submittedName>
    <submittedName>
        <fullName evidence="22">Cyclic nucleotide-gated potassium channel</fullName>
    </submittedName>
</protein>
<comment type="subunit">
    <text evidence="2">Homotetramer.</text>
</comment>
<keyword evidence="12" id="KW-0406">Ion transport</keyword>
<gene>
    <name evidence="21" type="ORF">GJ689_03285</name>
    <name evidence="22" type="ORF">RHODGE_RHODGE_04465</name>
</gene>
<feature type="transmembrane region" description="Helical" evidence="19">
    <location>
        <begin position="63"/>
        <end position="88"/>
    </location>
</feature>
<dbReference type="SUPFAM" id="SSF81324">
    <property type="entry name" value="Voltage-gated potassium channels"/>
    <property type="match status" value="1"/>
</dbReference>
<evidence type="ECO:0000256" key="15">
    <source>
        <dbReference type="ARBA" id="ARBA00023286"/>
    </source>
</evidence>
<dbReference type="InterPro" id="IPR000595">
    <property type="entry name" value="cNMP-bd_dom"/>
</dbReference>
<dbReference type="PROSITE" id="PS00889">
    <property type="entry name" value="CNMP_BINDING_2"/>
    <property type="match status" value="1"/>
</dbReference>
<evidence type="ECO:0000313" key="21">
    <source>
        <dbReference type="EMBL" id="MTW15227.1"/>
    </source>
</evidence>
<dbReference type="Gene3D" id="2.60.120.10">
    <property type="entry name" value="Jelly Rolls"/>
    <property type="match status" value="1"/>
</dbReference>
<feature type="domain" description="Cyclic nucleotide-binding" evidence="20">
    <location>
        <begin position="275"/>
        <end position="389"/>
    </location>
</feature>
<dbReference type="Proteomes" id="UP000438991">
    <property type="component" value="Unassembled WGS sequence"/>
</dbReference>
<keyword evidence="23" id="KW-1185">Reference proteome</keyword>
<feature type="transmembrane region" description="Helical" evidence="19">
    <location>
        <begin position="168"/>
        <end position="189"/>
    </location>
</feature>
<evidence type="ECO:0000256" key="4">
    <source>
        <dbReference type="ARBA" id="ARBA00022475"/>
    </source>
</evidence>
<evidence type="ECO:0000313" key="24">
    <source>
        <dbReference type="Proteomes" id="UP000438991"/>
    </source>
</evidence>
<evidence type="ECO:0000256" key="6">
    <source>
        <dbReference type="ARBA" id="ARBA00022566"/>
    </source>
</evidence>
<dbReference type="Proteomes" id="UP000289200">
    <property type="component" value="Unassembled WGS sequence"/>
</dbReference>
<keyword evidence="10" id="KW-0630">Potassium</keyword>
<keyword evidence="15" id="KW-1071">Ligand-gated ion channel</keyword>
<evidence type="ECO:0000313" key="22">
    <source>
        <dbReference type="EMBL" id="VCU10900.1"/>
    </source>
</evidence>
<feature type="transmembrane region" description="Helical" evidence="19">
    <location>
        <begin position="201"/>
        <end position="219"/>
    </location>
</feature>
<dbReference type="EMBL" id="UWOC01000192">
    <property type="protein sequence ID" value="VCU10900.1"/>
    <property type="molecule type" value="Genomic_DNA"/>
</dbReference>
<keyword evidence="4" id="KW-1003">Cell membrane</keyword>
<comment type="caution">
    <text evidence="21">The sequence shown here is derived from an EMBL/GenBank/DDBJ whole genome shotgun (WGS) entry which is preliminary data.</text>
</comment>
<evidence type="ECO:0000256" key="12">
    <source>
        <dbReference type="ARBA" id="ARBA00023065"/>
    </source>
</evidence>
<dbReference type="SUPFAM" id="SSF51206">
    <property type="entry name" value="cAMP-binding domain-like"/>
    <property type="match status" value="1"/>
</dbReference>
<feature type="transmembrane region" description="Helical" evidence="19">
    <location>
        <begin position="108"/>
        <end position="128"/>
    </location>
</feature>
<dbReference type="SMART" id="SM00100">
    <property type="entry name" value="cNMP"/>
    <property type="match status" value="1"/>
</dbReference>
<dbReference type="PROSITE" id="PS00888">
    <property type="entry name" value="CNMP_BINDING_1"/>
    <property type="match status" value="1"/>
</dbReference>
<evidence type="ECO:0000256" key="8">
    <source>
        <dbReference type="ARBA" id="ARBA00022741"/>
    </source>
</evidence>
<evidence type="ECO:0000256" key="9">
    <source>
        <dbReference type="ARBA" id="ARBA00022826"/>
    </source>
</evidence>
<evidence type="ECO:0000256" key="19">
    <source>
        <dbReference type="SAM" id="Phobius"/>
    </source>
</evidence>
<dbReference type="PRINTS" id="PR00169">
    <property type="entry name" value="KCHANNEL"/>
</dbReference>
<dbReference type="CDD" id="cd00038">
    <property type="entry name" value="CAP_ED"/>
    <property type="match status" value="1"/>
</dbReference>
<keyword evidence="14" id="KW-0114">cAMP</keyword>
<evidence type="ECO:0000256" key="17">
    <source>
        <dbReference type="ARBA" id="ARBA00058429"/>
    </source>
</evidence>
<dbReference type="GO" id="GO:0001508">
    <property type="term" value="P:action potential"/>
    <property type="evidence" value="ECO:0007669"/>
    <property type="project" value="TreeGrafter"/>
</dbReference>
<accession>A0A327KFR2</accession>
<dbReference type="InterPro" id="IPR014710">
    <property type="entry name" value="RmlC-like_jellyroll"/>
</dbReference>
<dbReference type="Pfam" id="PF00027">
    <property type="entry name" value="cNMP_binding"/>
    <property type="match status" value="1"/>
</dbReference>
<evidence type="ECO:0000313" key="23">
    <source>
        <dbReference type="Proteomes" id="UP000289200"/>
    </source>
</evidence>
<name>A0A327KFR2_9BRAD</name>
<keyword evidence="13 19" id="KW-0472">Membrane</keyword>
<evidence type="ECO:0000256" key="13">
    <source>
        <dbReference type="ARBA" id="ARBA00023136"/>
    </source>
</evidence>
<keyword evidence="3" id="KW-0813">Transport</keyword>
<organism evidence="21 24">
    <name type="scientific">Rhodoplanes serenus</name>
    <dbReference type="NCBI Taxonomy" id="200615"/>
    <lineage>
        <taxon>Bacteria</taxon>
        <taxon>Pseudomonadati</taxon>
        <taxon>Pseudomonadota</taxon>
        <taxon>Alphaproteobacteria</taxon>
        <taxon>Hyphomicrobiales</taxon>
        <taxon>Nitrobacteraceae</taxon>
        <taxon>Rhodoplanes</taxon>
    </lineage>
</organism>
<comment type="function">
    <text evidence="17">Cyclic nucleotide-regulated potassium channel activated by cAMP.</text>
</comment>
<keyword evidence="11 19" id="KW-1133">Transmembrane helix</keyword>
<keyword evidence="9" id="KW-0631">Potassium channel</keyword>
<dbReference type="AlphaFoldDB" id="A0A327KFR2"/>
<dbReference type="InterPro" id="IPR018488">
    <property type="entry name" value="cNMP-bd_CS"/>
</dbReference>
<evidence type="ECO:0000256" key="11">
    <source>
        <dbReference type="ARBA" id="ARBA00022989"/>
    </source>
</evidence>
<dbReference type="InterPro" id="IPR018490">
    <property type="entry name" value="cNMP-bd_dom_sf"/>
</dbReference>
<dbReference type="EMBL" id="WNKV01000002">
    <property type="protein sequence ID" value="MTW15227.1"/>
    <property type="molecule type" value="Genomic_DNA"/>
</dbReference>
<dbReference type="PANTHER" id="PTHR11537:SF254">
    <property type="entry name" value="POTASSIUM VOLTAGE-GATED CHANNEL PROTEIN SHAB"/>
    <property type="match status" value="1"/>
</dbReference>
<comment type="subcellular location">
    <subcellularLocation>
        <location evidence="1">Cell membrane</location>
        <topology evidence="1">Multi-pass membrane protein</topology>
    </subcellularLocation>
</comment>
<keyword evidence="8" id="KW-0547">Nucleotide-binding</keyword>
<keyword evidence="7 19" id="KW-0812">Transmembrane</keyword>
<evidence type="ECO:0000256" key="14">
    <source>
        <dbReference type="ARBA" id="ARBA00023149"/>
    </source>
</evidence>
<proteinExistence type="inferred from homology"/>
<evidence type="ECO:0000256" key="3">
    <source>
        <dbReference type="ARBA" id="ARBA00022448"/>
    </source>
</evidence>
<reference evidence="22" key="2">
    <citation type="submission" date="2018-10" db="EMBL/GenBank/DDBJ databases">
        <authorList>
            <person name="Peiro R."/>
            <person name="Begona"/>
            <person name="Cbmso G."/>
            <person name="Lopez M."/>
            <person name="Gonzalez S."/>
            <person name="Sacristan E."/>
            <person name="Castillo E."/>
        </authorList>
    </citation>
    <scope>NUCLEOTIDE SEQUENCE</scope>
    <source>
        <strain evidence="22">Rhod_genome</strain>
    </source>
</reference>
<dbReference type="InterPro" id="IPR005821">
    <property type="entry name" value="Ion_trans_dom"/>
</dbReference>
<keyword evidence="5" id="KW-0633">Potassium transport</keyword>
<feature type="transmembrane region" description="Helical" evidence="19">
    <location>
        <begin position="231"/>
        <end position="254"/>
    </location>
</feature>
<keyword evidence="6" id="KW-0116">cAMP-binding</keyword>
<dbReference type="InterPro" id="IPR028325">
    <property type="entry name" value="VG_K_chnl"/>
</dbReference>
<dbReference type="Pfam" id="PF00520">
    <property type="entry name" value="Ion_trans"/>
    <property type="match status" value="1"/>
</dbReference>
<dbReference type="OrthoDB" id="9799090at2"/>
<evidence type="ECO:0000256" key="10">
    <source>
        <dbReference type="ARBA" id="ARBA00022958"/>
    </source>
</evidence>
<sequence length="416" mass="45990">MRGHDKRTIEKRTGDLRRRVHDVLEHGTGSDRTSLAVDRALVVLIMLNLVGVVLESVPEIDAVWHSAFVAIEIVSLVVFSVEYGLRVWSAPENPPWRSLSPGQARRRYVTSPVGIIDLLAILPFWFIFAVPEDLRIVLVFRVVRFLKLTRYSPGMRSLLDALYNERRALLGCLVIFFGATLFAATLMYLAERHVQPDKLGTIPDAIWWAFVTLGTIGYGDVVPVTALGKTIAAATILTAMAMVALPVGIIATAFADEIHRRDFVVTWGMVARVPLFAGLDAAAIADILRHLKAQTVDAGDVIVRVGDPAHSMYFIARGAVDIDLRGRHITLGVGHFFGEIAVLRRARRSATVTALTRANLLVLDGNDLHRLMERDPRIAARIDEVVRERIGSDLVSRRGDMVTEEIAQGQEHGPQP</sequence>
<reference evidence="21 24" key="3">
    <citation type="submission" date="2019-11" db="EMBL/GenBank/DDBJ databases">
        <title>Whole-genome sequence of Rhodoplanes serenus DSM 18633, type strain.</title>
        <authorList>
            <person name="Kyndt J.A."/>
            <person name="Meyer T.E."/>
        </authorList>
    </citation>
    <scope>NUCLEOTIDE SEQUENCE [LARGE SCALE GENOMIC DNA]</scope>
    <source>
        <strain evidence="21 24">DSM 18633</strain>
    </source>
</reference>
<comment type="similarity">
    <text evidence="18">Belongs to the potassium channel family.</text>
</comment>
<evidence type="ECO:0000256" key="16">
    <source>
        <dbReference type="ARBA" id="ARBA00023303"/>
    </source>
</evidence>
<evidence type="ECO:0000256" key="2">
    <source>
        <dbReference type="ARBA" id="ARBA00011881"/>
    </source>
</evidence>
<dbReference type="PANTHER" id="PTHR11537">
    <property type="entry name" value="VOLTAGE-GATED POTASSIUM CHANNEL"/>
    <property type="match status" value="1"/>
</dbReference>
<dbReference type="GO" id="GO:0008076">
    <property type="term" value="C:voltage-gated potassium channel complex"/>
    <property type="evidence" value="ECO:0007669"/>
    <property type="project" value="InterPro"/>
</dbReference>
<evidence type="ECO:0000256" key="7">
    <source>
        <dbReference type="ARBA" id="ARBA00022692"/>
    </source>
</evidence>
<keyword evidence="16 22" id="KW-0407">Ion channel</keyword>
<dbReference type="RefSeq" id="WP_111383254.1">
    <property type="nucleotide sequence ID" value="NZ_NPEW01000002.1"/>
</dbReference>
<dbReference type="Gene3D" id="1.10.287.70">
    <property type="match status" value="1"/>
</dbReference>
<evidence type="ECO:0000256" key="18">
    <source>
        <dbReference type="ARBA" id="ARBA00060926"/>
    </source>
</evidence>
<dbReference type="GO" id="GO:0030552">
    <property type="term" value="F:cAMP binding"/>
    <property type="evidence" value="ECO:0007669"/>
    <property type="project" value="UniProtKB-KW"/>
</dbReference>